<evidence type="ECO:0000313" key="5">
    <source>
        <dbReference type="EMBL" id="KAF1982971.1"/>
    </source>
</evidence>
<dbReference type="EMBL" id="ML977179">
    <property type="protein sequence ID" value="KAF1982971.1"/>
    <property type="molecule type" value="Genomic_DNA"/>
</dbReference>
<dbReference type="OrthoDB" id="191979at2759"/>
<evidence type="ECO:0000256" key="4">
    <source>
        <dbReference type="SAM" id="Phobius"/>
    </source>
</evidence>
<evidence type="ECO:0000256" key="2">
    <source>
        <dbReference type="ARBA" id="ARBA00023002"/>
    </source>
</evidence>
<sequence>MPIPIIGELFAKGFSAVPHGWTILKSLPWLVLVYLLKIYFGGARNTSERNMHSKVVVMTGGTSGIGAAVAKELATRGAQLVLLTQHPLSDPFLVDYIMDLRTATNNELITAEHVDLSSLHSIRVFATKWVDNAPPRRLDMIILCANTMTPSGGNATATEDGLEDTWGLNYVANFHLLSILSPALRAQPPDRDVRIIFGTCASYMGGNIPGSPSSTSKADTSKSKPKAKAKQTPDSSEAFTPSSAYANSKFALMTFASAFQKHLDAYKRPDKQPMNARVVMVDPGWTRTPGMRRYMTLGSLWGLMMYLVMWPLWWLLLKSSEQGAQTFLYAAMEAEFGRGVGGRFLKEVREVKVMRKDIEDEVVQKKLWEATEKTVQALEKEGAIRRAKEKKEEKKPTETSKEGPNVGPRVQDVTNETEKKSTATPSSSTRRTRKA</sequence>
<keyword evidence="4" id="KW-0472">Membrane</keyword>
<dbReference type="PANTHER" id="PTHR24320:SF285">
    <property type="entry name" value="RETINOL DEHYDROGENASE 14"/>
    <property type="match status" value="1"/>
</dbReference>
<dbReference type="Pfam" id="PF00106">
    <property type="entry name" value="adh_short"/>
    <property type="match status" value="1"/>
</dbReference>
<evidence type="ECO:0000256" key="1">
    <source>
        <dbReference type="ARBA" id="ARBA00006484"/>
    </source>
</evidence>
<keyword evidence="4" id="KW-1133">Transmembrane helix</keyword>
<evidence type="ECO:0000256" key="3">
    <source>
        <dbReference type="SAM" id="MobiDB-lite"/>
    </source>
</evidence>
<proteinExistence type="inferred from homology"/>
<protein>
    <submittedName>
        <fullName evidence="5">NAD(P)-binding protein</fullName>
    </submittedName>
</protein>
<name>A0A6G1GPW6_9PEZI</name>
<evidence type="ECO:0000313" key="6">
    <source>
        <dbReference type="Proteomes" id="UP000800041"/>
    </source>
</evidence>
<dbReference type="InterPro" id="IPR036291">
    <property type="entry name" value="NAD(P)-bd_dom_sf"/>
</dbReference>
<feature type="compositionally biased region" description="Basic and acidic residues" evidence="3">
    <location>
        <begin position="379"/>
        <end position="401"/>
    </location>
</feature>
<dbReference type="SUPFAM" id="SSF51735">
    <property type="entry name" value="NAD(P)-binding Rossmann-fold domains"/>
    <property type="match status" value="1"/>
</dbReference>
<keyword evidence="2" id="KW-0560">Oxidoreductase</keyword>
<dbReference type="AlphaFoldDB" id="A0A6G1GPW6"/>
<comment type="similarity">
    <text evidence="1">Belongs to the short-chain dehydrogenases/reductases (SDR) family.</text>
</comment>
<accession>A0A6G1GPW6</accession>
<feature type="region of interest" description="Disordered" evidence="3">
    <location>
        <begin position="208"/>
        <end position="240"/>
    </location>
</feature>
<feature type="transmembrane region" description="Helical" evidence="4">
    <location>
        <begin position="20"/>
        <end position="40"/>
    </location>
</feature>
<dbReference type="GO" id="GO:0016491">
    <property type="term" value="F:oxidoreductase activity"/>
    <property type="evidence" value="ECO:0007669"/>
    <property type="project" value="UniProtKB-KW"/>
</dbReference>
<dbReference type="PANTHER" id="PTHR24320">
    <property type="entry name" value="RETINOL DEHYDROGENASE"/>
    <property type="match status" value="1"/>
</dbReference>
<feature type="transmembrane region" description="Helical" evidence="4">
    <location>
        <begin position="294"/>
        <end position="316"/>
    </location>
</feature>
<keyword evidence="6" id="KW-1185">Reference proteome</keyword>
<dbReference type="Proteomes" id="UP000800041">
    <property type="component" value="Unassembled WGS sequence"/>
</dbReference>
<feature type="region of interest" description="Disordered" evidence="3">
    <location>
        <begin position="379"/>
        <end position="435"/>
    </location>
</feature>
<gene>
    <name evidence="5" type="ORF">K402DRAFT_466412</name>
</gene>
<dbReference type="InterPro" id="IPR002347">
    <property type="entry name" value="SDR_fam"/>
</dbReference>
<keyword evidence="4" id="KW-0812">Transmembrane</keyword>
<reference evidence="5" key="1">
    <citation type="journal article" date="2020" name="Stud. Mycol.">
        <title>101 Dothideomycetes genomes: a test case for predicting lifestyles and emergence of pathogens.</title>
        <authorList>
            <person name="Haridas S."/>
            <person name="Albert R."/>
            <person name="Binder M."/>
            <person name="Bloem J."/>
            <person name="Labutti K."/>
            <person name="Salamov A."/>
            <person name="Andreopoulos B."/>
            <person name="Baker S."/>
            <person name="Barry K."/>
            <person name="Bills G."/>
            <person name="Bluhm B."/>
            <person name="Cannon C."/>
            <person name="Castanera R."/>
            <person name="Culley D."/>
            <person name="Daum C."/>
            <person name="Ezra D."/>
            <person name="Gonzalez J."/>
            <person name="Henrissat B."/>
            <person name="Kuo A."/>
            <person name="Liang C."/>
            <person name="Lipzen A."/>
            <person name="Lutzoni F."/>
            <person name="Magnuson J."/>
            <person name="Mondo S."/>
            <person name="Nolan M."/>
            <person name="Ohm R."/>
            <person name="Pangilinan J."/>
            <person name="Park H.-J."/>
            <person name="Ramirez L."/>
            <person name="Alfaro M."/>
            <person name="Sun H."/>
            <person name="Tritt A."/>
            <person name="Yoshinaga Y."/>
            <person name="Zwiers L.-H."/>
            <person name="Turgeon B."/>
            <person name="Goodwin S."/>
            <person name="Spatafora J."/>
            <person name="Crous P."/>
            <person name="Grigoriev I."/>
        </authorList>
    </citation>
    <scope>NUCLEOTIDE SEQUENCE</scope>
    <source>
        <strain evidence="5">CBS 113979</strain>
    </source>
</reference>
<dbReference type="PRINTS" id="PR00081">
    <property type="entry name" value="GDHRDH"/>
</dbReference>
<organism evidence="5 6">
    <name type="scientific">Aulographum hederae CBS 113979</name>
    <dbReference type="NCBI Taxonomy" id="1176131"/>
    <lineage>
        <taxon>Eukaryota</taxon>
        <taxon>Fungi</taxon>
        <taxon>Dikarya</taxon>
        <taxon>Ascomycota</taxon>
        <taxon>Pezizomycotina</taxon>
        <taxon>Dothideomycetes</taxon>
        <taxon>Pleosporomycetidae</taxon>
        <taxon>Aulographales</taxon>
        <taxon>Aulographaceae</taxon>
    </lineage>
</organism>
<dbReference type="Gene3D" id="3.40.50.720">
    <property type="entry name" value="NAD(P)-binding Rossmann-like Domain"/>
    <property type="match status" value="1"/>
</dbReference>